<evidence type="ECO:0000256" key="4">
    <source>
        <dbReference type="ARBA" id="ARBA00023163"/>
    </source>
</evidence>
<sequence length="739" mass="82670">MGRSSDRTAQAPQPNRVDEKRRLEDGDEPTSVRSKRRGYTMVACNECKRRKVKCSGSKPCQRCDNLSLDCVFTRSYYSNSIRDNEEFIQMRNQIAFLQNQINDLSNSRSDPSTPPVPNDRNEGHLVASSMSKTLRTVPAGSPGLVDTDIAQFHGPTSSMYGFDIANSTLQSMGITPAPSDPGPLPETRSTCTPPKSSLAIELSGDPLWAVNQAEAIRLCKVYDEEIGIMYPHIDMAKVFRHVHALFTCTHVTISVPDGSGQLYFQGTDPLDNEDVIIVKMVVAIGLLLVNSGKSDLSQQLYDSIQDNINAKILSALSIRSVTLFILTAHFHFQKDEEAQAWRFIGIAARLCLEMGLHRSENISKSFPDEADRLEAVRNFWVVYALDRRYSFGTGLPFALQDQHLDRSLPGPDNAFPYLKHITEFNHIAGKVWHENMVYKPDDKDRRDAVAFLDYQILQWYSQLPESLTFSKDLLVEQRIPRRGARRLRFLMYLRKNQARMSVYRPILYSATSIRENRQLAQEVVDVAKDTILTISSINEVSDLYSTQQVCYNYFLVQAMAVIFLAVCHAPADFCDQTRDEFCTVVELIKGFNTSSYIAKRVWQTIRRLREIGDKIGLLARRVSEPGHDAQPHDAAAAAAAVAGLSAHHHQKMDDPFSLEQPHAATGHELDCCPEDGYQMSGELTSLFALAGEYSGLGLAMGDDDHTYADGDGPMGNNGQGMSALLGSQQEFARTLEQLF</sequence>
<evidence type="ECO:0000256" key="6">
    <source>
        <dbReference type="SAM" id="MobiDB-lite"/>
    </source>
</evidence>
<dbReference type="GO" id="GO:0006351">
    <property type="term" value="P:DNA-templated transcription"/>
    <property type="evidence" value="ECO:0007669"/>
    <property type="project" value="InterPro"/>
</dbReference>
<dbReference type="GO" id="GO:0000981">
    <property type="term" value="F:DNA-binding transcription factor activity, RNA polymerase II-specific"/>
    <property type="evidence" value="ECO:0007669"/>
    <property type="project" value="InterPro"/>
</dbReference>
<dbReference type="Pfam" id="PF04082">
    <property type="entry name" value="Fungal_trans"/>
    <property type="match status" value="1"/>
</dbReference>
<evidence type="ECO:0000256" key="3">
    <source>
        <dbReference type="ARBA" id="ARBA00023125"/>
    </source>
</evidence>
<dbReference type="InterPro" id="IPR007219">
    <property type="entry name" value="XnlR_reg_dom"/>
</dbReference>
<dbReference type="Proteomes" id="UP001172681">
    <property type="component" value="Unassembled WGS sequence"/>
</dbReference>
<feature type="region of interest" description="Disordered" evidence="6">
    <location>
        <begin position="103"/>
        <end position="123"/>
    </location>
</feature>
<keyword evidence="5" id="KW-0539">Nucleus</keyword>
<comment type="caution">
    <text evidence="8">The sequence shown here is derived from an EMBL/GenBank/DDBJ whole genome shotgun (WGS) entry which is preliminary data.</text>
</comment>
<dbReference type="PANTHER" id="PTHR47424:SF5">
    <property type="entry name" value="ZN(II)2CYS6 TRANSCRIPTION FACTOR (EUROFUNG)"/>
    <property type="match status" value="1"/>
</dbReference>
<evidence type="ECO:0000256" key="1">
    <source>
        <dbReference type="ARBA" id="ARBA00022723"/>
    </source>
</evidence>
<accession>A0AA38XMF4</accession>
<evidence type="ECO:0000259" key="7">
    <source>
        <dbReference type="PROSITE" id="PS50048"/>
    </source>
</evidence>
<keyword evidence="1" id="KW-0479">Metal-binding</keyword>
<dbReference type="SMART" id="SM00066">
    <property type="entry name" value="GAL4"/>
    <property type="match status" value="1"/>
</dbReference>
<dbReference type="GO" id="GO:0000978">
    <property type="term" value="F:RNA polymerase II cis-regulatory region sequence-specific DNA binding"/>
    <property type="evidence" value="ECO:0007669"/>
    <property type="project" value="TreeGrafter"/>
</dbReference>
<evidence type="ECO:0000256" key="2">
    <source>
        <dbReference type="ARBA" id="ARBA00023015"/>
    </source>
</evidence>
<dbReference type="InterPro" id="IPR051127">
    <property type="entry name" value="Fungal_SecMet_Regulators"/>
</dbReference>
<dbReference type="PROSITE" id="PS50048">
    <property type="entry name" value="ZN2_CY6_FUNGAL_2"/>
    <property type="match status" value="1"/>
</dbReference>
<keyword evidence="3" id="KW-0238">DNA-binding</keyword>
<dbReference type="InterPro" id="IPR036864">
    <property type="entry name" value="Zn2-C6_fun-type_DNA-bd_sf"/>
</dbReference>
<dbReference type="GO" id="GO:0008270">
    <property type="term" value="F:zinc ion binding"/>
    <property type="evidence" value="ECO:0007669"/>
    <property type="project" value="InterPro"/>
</dbReference>
<keyword evidence="9" id="KW-1185">Reference proteome</keyword>
<gene>
    <name evidence="8" type="ORF">H2204_013995</name>
</gene>
<dbReference type="SUPFAM" id="SSF57701">
    <property type="entry name" value="Zn2/Cys6 DNA-binding domain"/>
    <property type="match status" value="1"/>
</dbReference>
<dbReference type="GO" id="GO:0005634">
    <property type="term" value="C:nucleus"/>
    <property type="evidence" value="ECO:0007669"/>
    <property type="project" value="TreeGrafter"/>
</dbReference>
<evidence type="ECO:0000313" key="9">
    <source>
        <dbReference type="Proteomes" id="UP001172681"/>
    </source>
</evidence>
<dbReference type="Pfam" id="PF00172">
    <property type="entry name" value="Zn_clus"/>
    <property type="match status" value="1"/>
</dbReference>
<organism evidence="8 9">
    <name type="scientific">Knufia peltigerae</name>
    <dbReference type="NCBI Taxonomy" id="1002370"/>
    <lineage>
        <taxon>Eukaryota</taxon>
        <taxon>Fungi</taxon>
        <taxon>Dikarya</taxon>
        <taxon>Ascomycota</taxon>
        <taxon>Pezizomycotina</taxon>
        <taxon>Eurotiomycetes</taxon>
        <taxon>Chaetothyriomycetidae</taxon>
        <taxon>Chaetothyriales</taxon>
        <taxon>Trichomeriaceae</taxon>
        <taxon>Knufia</taxon>
    </lineage>
</organism>
<evidence type="ECO:0000256" key="5">
    <source>
        <dbReference type="ARBA" id="ARBA00023242"/>
    </source>
</evidence>
<dbReference type="PANTHER" id="PTHR47424">
    <property type="entry name" value="REGULATORY PROTEIN GAL4"/>
    <property type="match status" value="1"/>
</dbReference>
<name>A0AA38XMF4_9EURO</name>
<proteinExistence type="predicted"/>
<feature type="region of interest" description="Disordered" evidence="6">
    <location>
        <begin position="173"/>
        <end position="195"/>
    </location>
</feature>
<reference evidence="8" key="1">
    <citation type="submission" date="2022-10" db="EMBL/GenBank/DDBJ databases">
        <title>Culturing micro-colonial fungi from biological soil crusts in the Mojave desert and describing Neophaeococcomyces mojavensis, and introducing the new genera and species Taxawa tesnikishii.</title>
        <authorList>
            <person name="Kurbessoian T."/>
            <person name="Stajich J.E."/>
        </authorList>
    </citation>
    <scope>NUCLEOTIDE SEQUENCE</scope>
    <source>
        <strain evidence="8">TK_35</strain>
    </source>
</reference>
<dbReference type="SMART" id="SM00906">
    <property type="entry name" value="Fungal_trans"/>
    <property type="match status" value="1"/>
</dbReference>
<dbReference type="InterPro" id="IPR001138">
    <property type="entry name" value="Zn2Cys6_DnaBD"/>
</dbReference>
<protein>
    <recommendedName>
        <fullName evidence="7">Zn(2)-C6 fungal-type domain-containing protein</fullName>
    </recommendedName>
</protein>
<dbReference type="CDD" id="cd12148">
    <property type="entry name" value="fungal_TF_MHR"/>
    <property type="match status" value="1"/>
</dbReference>
<feature type="domain" description="Zn(2)-C6 fungal-type" evidence="7">
    <location>
        <begin position="43"/>
        <end position="72"/>
    </location>
</feature>
<dbReference type="PROSITE" id="PS00463">
    <property type="entry name" value="ZN2_CY6_FUNGAL_1"/>
    <property type="match status" value="1"/>
</dbReference>
<dbReference type="GO" id="GO:0000435">
    <property type="term" value="P:positive regulation of transcription from RNA polymerase II promoter by galactose"/>
    <property type="evidence" value="ECO:0007669"/>
    <property type="project" value="TreeGrafter"/>
</dbReference>
<keyword evidence="2" id="KW-0805">Transcription regulation</keyword>
<evidence type="ECO:0000313" key="8">
    <source>
        <dbReference type="EMBL" id="KAJ9616200.1"/>
    </source>
</evidence>
<feature type="region of interest" description="Disordered" evidence="6">
    <location>
        <begin position="1"/>
        <end position="35"/>
    </location>
</feature>
<dbReference type="EMBL" id="JAPDRN010000168">
    <property type="protein sequence ID" value="KAJ9616200.1"/>
    <property type="molecule type" value="Genomic_DNA"/>
</dbReference>
<dbReference type="AlphaFoldDB" id="A0AA38XMF4"/>
<dbReference type="Gene3D" id="4.10.240.10">
    <property type="entry name" value="Zn(2)-C6 fungal-type DNA-binding domain"/>
    <property type="match status" value="1"/>
</dbReference>
<dbReference type="CDD" id="cd00067">
    <property type="entry name" value="GAL4"/>
    <property type="match status" value="1"/>
</dbReference>
<keyword evidence="4" id="KW-0804">Transcription</keyword>